<name>A0A9J6CIJ9_POLVA</name>
<evidence type="ECO:0000313" key="3">
    <source>
        <dbReference type="Proteomes" id="UP001107558"/>
    </source>
</evidence>
<dbReference type="EMBL" id="JADBJN010000001">
    <property type="protein sequence ID" value="KAG5681555.1"/>
    <property type="molecule type" value="Genomic_DNA"/>
</dbReference>
<sequence>MKPIILFYTIIFNFLLTFIQSKSIDSENKPRIFFAQLAESTGFFPIEINVPDTISSMMSGLSSMYEAASSFFGSGNESESQGEESVQEIIHDEQNINTGNSKVLLSKKKKRKLTRGSKKIMEKNDYDYLFNYLLF</sequence>
<feature type="chain" id="PRO_5039893665" evidence="1">
    <location>
        <begin position="22"/>
        <end position="135"/>
    </location>
</feature>
<dbReference type="AlphaFoldDB" id="A0A9J6CIJ9"/>
<evidence type="ECO:0000256" key="1">
    <source>
        <dbReference type="SAM" id="SignalP"/>
    </source>
</evidence>
<gene>
    <name evidence="2" type="ORF">PVAND_010975</name>
</gene>
<evidence type="ECO:0000313" key="2">
    <source>
        <dbReference type="EMBL" id="KAG5681555.1"/>
    </source>
</evidence>
<accession>A0A9J6CIJ9</accession>
<dbReference type="Proteomes" id="UP001107558">
    <property type="component" value="Chromosome 1"/>
</dbReference>
<protein>
    <submittedName>
        <fullName evidence="2">Uncharacterized protein</fullName>
    </submittedName>
</protein>
<comment type="caution">
    <text evidence="2">The sequence shown here is derived from an EMBL/GenBank/DDBJ whole genome shotgun (WGS) entry which is preliminary data.</text>
</comment>
<organism evidence="2 3">
    <name type="scientific">Polypedilum vanderplanki</name>
    <name type="common">Sleeping chironomid midge</name>
    <dbReference type="NCBI Taxonomy" id="319348"/>
    <lineage>
        <taxon>Eukaryota</taxon>
        <taxon>Metazoa</taxon>
        <taxon>Ecdysozoa</taxon>
        <taxon>Arthropoda</taxon>
        <taxon>Hexapoda</taxon>
        <taxon>Insecta</taxon>
        <taxon>Pterygota</taxon>
        <taxon>Neoptera</taxon>
        <taxon>Endopterygota</taxon>
        <taxon>Diptera</taxon>
        <taxon>Nematocera</taxon>
        <taxon>Chironomoidea</taxon>
        <taxon>Chironomidae</taxon>
        <taxon>Chironominae</taxon>
        <taxon>Polypedilum</taxon>
        <taxon>Polypedilum</taxon>
    </lineage>
</organism>
<keyword evidence="3" id="KW-1185">Reference proteome</keyword>
<keyword evidence="1" id="KW-0732">Signal</keyword>
<proteinExistence type="predicted"/>
<reference evidence="2" key="1">
    <citation type="submission" date="2021-03" db="EMBL/GenBank/DDBJ databases">
        <title>Chromosome level genome of the anhydrobiotic midge Polypedilum vanderplanki.</title>
        <authorList>
            <person name="Yoshida Y."/>
            <person name="Kikawada T."/>
            <person name="Gusev O."/>
        </authorList>
    </citation>
    <scope>NUCLEOTIDE SEQUENCE</scope>
    <source>
        <strain evidence="2">NIAS01</strain>
        <tissue evidence="2">Whole body or cell culture</tissue>
    </source>
</reference>
<dbReference type="OrthoDB" id="7330171at2759"/>
<feature type="signal peptide" evidence="1">
    <location>
        <begin position="1"/>
        <end position="21"/>
    </location>
</feature>